<keyword evidence="7" id="KW-1185">Reference proteome</keyword>
<dbReference type="CDD" id="cd09323">
    <property type="entry name" value="TDT_SLAC1_like"/>
    <property type="match status" value="1"/>
</dbReference>
<dbReference type="InterPro" id="IPR038665">
    <property type="entry name" value="Voltage-dep_anion_channel_sf"/>
</dbReference>
<reference evidence="6 7" key="1">
    <citation type="submission" date="2023-07" db="EMBL/GenBank/DDBJ databases">
        <title>Genomic Encyclopedia of Type Strains, Phase IV (KMG-IV): sequencing the most valuable type-strain genomes for metagenomic binning, comparative biology and taxonomic classification.</title>
        <authorList>
            <person name="Goeker M."/>
        </authorList>
    </citation>
    <scope>NUCLEOTIDE SEQUENCE [LARGE SCALE GENOMIC DNA]</scope>
    <source>
        <strain evidence="6 7">DSM 1111</strain>
    </source>
</reference>
<comment type="subcellular location">
    <subcellularLocation>
        <location evidence="1">Membrane</location>
        <topology evidence="1">Multi-pass membrane protein</topology>
    </subcellularLocation>
</comment>
<feature type="transmembrane region" description="Helical" evidence="5">
    <location>
        <begin position="299"/>
        <end position="322"/>
    </location>
</feature>
<accession>A0ABU0GCU9</accession>
<feature type="transmembrane region" description="Helical" evidence="5">
    <location>
        <begin position="179"/>
        <end position="198"/>
    </location>
</feature>
<evidence type="ECO:0000256" key="3">
    <source>
        <dbReference type="ARBA" id="ARBA00022989"/>
    </source>
</evidence>
<dbReference type="RefSeq" id="WP_307376688.1">
    <property type="nucleotide sequence ID" value="NZ_JAUSUW010000017.1"/>
</dbReference>
<feature type="transmembrane region" description="Helical" evidence="5">
    <location>
        <begin position="269"/>
        <end position="287"/>
    </location>
</feature>
<organism evidence="6 7">
    <name type="scientific">Peteryoungia aggregata LMG 23059</name>
    <dbReference type="NCBI Taxonomy" id="1368425"/>
    <lineage>
        <taxon>Bacteria</taxon>
        <taxon>Pseudomonadati</taxon>
        <taxon>Pseudomonadota</taxon>
        <taxon>Alphaproteobacteria</taxon>
        <taxon>Hyphomicrobiales</taxon>
        <taxon>Rhizobiaceae</taxon>
        <taxon>Peteryoungia</taxon>
    </lineage>
</organism>
<feature type="transmembrane region" description="Helical" evidence="5">
    <location>
        <begin position="154"/>
        <end position="173"/>
    </location>
</feature>
<feature type="transmembrane region" description="Helical" evidence="5">
    <location>
        <begin position="120"/>
        <end position="142"/>
    </location>
</feature>
<dbReference type="Pfam" id="PF03595">
    <property type="entry name" value="SLAC1"/>
    <property type="match status" value="1"/>
</dbReference>
<evidence type="ECO:0000313" key="6">
    <source>
        <dbReference type="EMBL" id="MDQ0423176.1"/>
    </source>
</evidence>
<dbReference type="PANTHER" id="PTHR37955:SF1">
    <property type="entry name" value="DEP DOMAIN-CONTAINING PROTEIN"/>
    <property type="match status" value="1"/>
</dbReference>
<feature type="transmembrane region" description="Helical" evidence="5">
    <location>
        <begin position="238"/>
        <end position="257"/>
    </location>
</feature>
<keyword evidence="4 5" id="KW-0472">Membrane</keyword>
<feature type="transmembrane region" description="Helical" evidence="5">
    <location>
        <begin position="53"/>
        <end position="75"/>
    </location>
</feature>
<keyword evidence="3 5" id="KW-1133">Transmembrane helix</keyword>
<sequence>MTSIQHSSPALVPSETAPGLRHLPLPLFAVPMGLGGLAMTWREASVMLGAPAVIGEGLMLATGVFWCIIFIGHALRVLRHPEALVSDLKHPIRSAFAGGLSIGLMIIAGGFLPYSFDLAAVIWGVAVAIHLTIGAYIVRGLLVSPREAATLTPPLLLPLVGNVLAPVIGAKLGFITVSWMLFGLGALLWVIVQPLILYRISTGPILPAKMWPTLVILLAPPAVGSLALALLTDGFGPGPLAIYGYAVLVAAVMLLMMSKFRSVPFAMSWWGYTFPSAAFVTASMKAAHAHPFPLMEPALWLLVAFITVVVTLVFAATLKAFFAGHLFLPE</sequence>
<dbReference type="InterPro" id="IPR004695">
    <property type="entry name" value="SLAC1/Mae1/Ssu1/TehA"/>
</dbReference>
<feature type="transmembrane region" description="Helical" evidence="5">
    <location>
        <begin position="210"/>
        <end position="232"/>
    </location>
</feature>
<keyword evidence="2 5" id="KW-0812">Transmembrane</keyword>
<feature type="transmembrane region" description="Helical" evidence="5">
    <location>
        <begin position="23"/>
        <end position="41"/>
    </location>
</feature>
<name>A0ABU0GCU9_9HYPH</name>
<protein>
    <submittedName>
        <fullName evidence="6">Tellurite resistance protein</fullName>
    </submittedName>
</protein>
<feature type="transmembrane region" description="Helical" evidence="5">
    <location>
        <begin position="95"/>
        <end position="114"/>
    </location>
</feature>
<evidence type="ECO:0000256" key="1">
    <source>
        <dbReference type="ARBA" id="ARBA00004141"/>
    </source>
</evidence>
<dbReference type="PANTHER" id="PTHR37955">
    <property type="entry name" value="TELLURITE RESISTANCE PROTEIN TEHA"/>
    <property type="match status" value="1"/>
</dbReference>
<evidence type="ECO:0000313" key="7">
    <source>
        <dbReference type="Proteomes" id="UP001238496"/>
    </source>
</evidence>
<dbReference type="InterPro" id="IPR052951">
    <property type="entry name" value="Tellurite_res_ion_channel"/>
</dbReference>
<proteinExistence type="predicted"/>
<dbReference type="Proteomes" id="UP001238496">
    <property type="component" value="Unassembled WGS sequence"/>
</dbReference>
<dbReference type="EMBL" id="JAUSUW010000017">
    <property type="protein sequence ID" value="MDQ0423176.1"/>
    <property type="molecule type" value="Genomic_DNA"/>
</dbReference>
<gene>
    <name evidence="6" type="ORF">J2045_004228</name>
</gene>
<dbReference type="Gene3D" id="1.50.10.150">
    <property type="entry name" value="Voltage-dependent anion channel"/>
    <property type="match status" value="1"/>
</dbReference>
<comment type="caution">
    <text evidence="6">The sequence shown here is derived from an EMBL/GenBank/DDBJ whole genome shotgun (WGS) entry which is preliminary data.</text>
</comment>
<evidence type="ECO:0000256" key="2">
    <source>
        <dbReference type="ARBA" id="ARBA00022692"/>
    </source>
</evidence>
<evidence type="ECO:0000256" key="4">
    <source>
        <dbReference type="ARBA" id="ARBA00023136"/>
    </source>
</evidence>
<evidence type="ECO:0000256" key="5">
    <source>
        <dbReference type="SAM" id="Phobius"/>
    </source>
</evidence>